<keyword evidence="3" id="KW-0560">Oxidoreductase</keyword>
<evidence type="ECO:0000259" key="2">
    <source>
        <dbReference type="Pfam" id="PF01593"/>
    </source>
</evidence>
<dbReference type="NCBIfam" id="NF005560">
    <property type="entry name" value="PRK07233.1"/>
    <property type="match status" value="1"/>
</dbReference>
<evidence type="ECO:0000313" key="3">
    <source>
        <dbReference type="EMBL" id="TWT67617.1"/>
    </source>
</evidence>
<dbReference type="SUPFAM" id="SSF51905">
    <property type="entry name" value="FAD/NAD(P)-binding domain"/>
    <property type="match status" value="1"/>
</dbReference>
<dbReference type="InterPro" id="IPR002937">
    <property type="entry name" value="Amino_oxidase"/>
</dbReference>
<dbReference type="PANTHER" id="PTHR42923:SF46">
    <property type="entry name" value="AMINE OXIDASE"/>
    <property type="match status" value="1"/>
</dbReference>
<dbReference type="InterPro" id="IPR050464">
    <property type="entry name" value="Zeta_carotene_desat/Oxidored"/>
</dbReference>
<feature type="compositionally biased region" description="Low complexity" evidence="1">
    <location>
        <begin position="449"/>
        <end position="465"/>
    </location>
</feature>
<gene>
    <name evidence="3" type="primary">pds</name>
    <name evidence="3" type="ORF">Pla123a_41730</name>
</gene>
<feature type="domain" description="Amine oxidase" evidence="2">
    <location>
        <begin position="25"/>
        <end position="416"/>
    </location>
</feature>
<evidence type="ECO:0000313" key="4">
    <source>
        <dbReference type="Proteomes" id="UP000318478"/>
    </source>
</evidence>
<proteinExistence type="predicted"/>
<dbReference type="AlphaFoldDB" id="A0A5C5XWA8"/>
<keyword evidence="4" id="KW-1185">Reference proteome</keyword>
<evidence type="ECO:0000256" key="1">
    <source>
        <dbReference type="SAM" id="MobiDB-lite"/>
    </source>
</evidence>
<protein>
    <submittedName>
        <fullName evidence="3">15-cis-phytoene desaturase</fullName>
        <ecNumber evidence="3">1.3.5.5</ecNumber>
    </submittedName>
</protein>
<feature type="region of interest" description="Disordered" evidence="1">
    <location>
        <begin position="447"/>
        <end position="477"/>
    </location>
</feature>
<dbReference type="EC" id="1.3.5.5" evidence="3"/>
<dbReference type="InterPro" id="IPR036188">
    <property type="entry name" value="FAD/NAD-bd_sf"/>
</dbReference>
<organism evidence="3 4">
    <name type="scientific">Posidoniimonas polymericola</name>
    <dbReference type="NCBI Taxonomy" id="2528002"/>
    <lineage>
        <taxon>Bacteria</taxon>
        <taxon>Pseudomonadati</taxon>
        <taxon>Planctomycetota</taxon>
        <taxon>Planctomycetia</taxon>
        <taxon>Pirellulales</taxon>
        <taxon>Lacipirellulaceae</taxon>
        <taxon>Posidoniimonas</taxon>
    </lineage>
</organism>
<accession>A0A5C5XWA8</accession>
<dbReference type="GO" id="GO:0016491">
    <property type="term" value="F:oxidoreductase activity"/>
    <property type="evidence" value="ECO:0007669"/>
    <property type="project" value="UniProtKB-KW"/>
</dbReference>
<sequence>MDANNINDDNDSRRHWAVVGGGMLGMTLALRLAQQGQRVTLLEAAPTLGGLASAWRLGDVTWDRFYHVTLLSDSSLRGLLAEIGLEDSMRWIETKTGFYSGGRLHSMSNSVEFLRFPPLTLIEKLRLGGTIFLASKLKNWRRLEKVSVESWLRRYSGGGVFEKIWLPLLKAKLGETYKQTSAAFIWAHINRMYAARRSGLKKEMFGYVPGGYSAILERLAQTLDPLGVEIKCSSPVHEALSVEDGSVSVSAGDQPPQRFDRVVFTTPTPSIVNAVPELRPEERQRFEGVRYLGIVCASLLLKKPISKYYVTNITDAWVPLTAVIEMTTIVDRDELGGSALVYLPKYVPSDDPLFEESDESLQERWIGTLEKMYPHFSRDDVQAFQVCRARNVMAMPTIGYSEKLPPLRTSVPGVFAVNSAHILKGNLNVNETVQVADEAITGVLASELGPAAGRRPSRPAPTGGSDAQADRELVARS</sequence>
<dbReference type="Pfam" id="PF01593">
    <property type="entry name" value="Amino_oxidase"/>
    <property type="match status" value="1"/>
</dbReference>
<feature type="compositionally biased region" description="Basic and acidic residues" evidence="1">
    <location>
        <begin position="468"/>
        <end position="477"/>
    </location>
</feature>
<comment type="caution">
    <text evidence="3">The sequence shown here is derived from an EMBL/GenBank/DDBJ whole genome shotgun (WGS) entry which is preliminary data.</text>
</comment>
<dbReference type="Gene3D" id="3.50.50.60">
    <property type="entry name" value="FAD/NAD(P)-binding domain"/>
    <property type="match status" value="1"/>
</dbReference>
<reference evidence="3 4" key="1">
    <citation type="submission" date="2019-02" db="EMBL/GenBank/DDBJ databases">
        <title>Deep-cultivation of Planctomycetes and their phenomic and genomic characterization uncovers novel biology.</title>
        <authorList>
            <person name="Wiegand S."/>
            <person name="Jogler M."/>
            <person name="Boedeker C."/>
            <person name="Pinto D."/>
            <person name="Vollmers J."/>
            <person name="Rivas-Marin E."/>
            <person name="Kohn T."/>
            <person name="Peeters S.H."/>
            <person name="Heuer A."/>
            <person name="Rast P."/>
            <person name="Oberbeckmann S."/>
            <person name="Bunk B."/>
            <person name="Jeske O."/>
            <person name="Meyerdierks A."/>
            <person name="Storesund J.E."/>
            <person name="Kallscheuer N."/>
            <person name="Luecker S."/>
            <person name="Lage O.M."/>
            <person name="Pohl T."/>
            <person name="Merkel B.J."/>
            <person name="Hornburger P."/>
            <person name="Mueller R.-W."/>
            <person name="Bruemmer F."/>
            <person name="Labrenz M."/>
            <person name="Spormann A.M."/>
            <person name="Op Den Camp H."/>
            <person name="Overmann J."/>
            <person name="Amann R."/>
            <person name="Jetten M.S.M."/>
            <person name="Mascher T."/>
            <person name="Medema M.H."/>
            <person name="Devos D.P."/>
            <person name="Kaster A.-K."/>
            <person name="Ovreas L."/>
            <person name="Rohde M."/>
            <person name="Galperin M.Y."/>
            <person name="Jogler C."/>
        </authorList>
    </citation>
    <scope>NUCLEOTIDE SEQUENCE [LARGE SCALE GENOMIC DNA]</scope>
    <source>
        <strain evidence="3 4">Pla123a</strain>
    </source>
</reference>
<dbReference type="RefSeq" id="WP_261342770.1">
    <property type="nucleotide sequence ID" value="NZ_SJPO01000012.1"/>
</dbReference>
<dbReference type="Gene3D" id="3.90.660.20">
    <property type="entry name" value="Protoporphyrinogen oxidase, mitochondrial, domain 2"/>
    <property type="match status" value="1"/>
</dbReference>
<name>A0A5C5XWA8_9BACT</name>
<dbReference type="Proteomes" id="UP000318478">
    <property type="component" value="Unassembled WGS sequence"/>
</dbReference>
<dbReference type="EMBL" id="SJPO01000012">
    <property type="protein sequence ID" value="TWT67617.1"/>
    <property type="molecule type" value="Genomic_DNA"/>
</dbReference>
<dbReference type="PANTHER" id="PTHR42923">
    <property type="entry name" value="PROTOPORPHYRINOGEN OXIDASE"/>
    <property type="match status" value="1"/>
</dbReference>
<dbReference type="Gene3D" id="1.10.3110.10">
    <property type="entry name" value="protoporphyrinogen ix oxidase, domain 3"/>
    <property type="match status" value="1"/>
</dbReference>